<proteinExistence type="predicted"/>
<dbReference type="SUPFAM" id="SSF49899">
    <property type="entry name" value="Concanavalin A-like lectins/glucanases"/>
    <property type="match status" value="1"/>
</dbReference>
<dbReference type="CDD" id="cd00146">
    <property type="entry name" value="PKD"/>
    <property type="match status" value="1"/>
</dbReference>
<dbReference type="SMART" id="SM00089">
    <property type="entry name" value="PKD"/>
    <property type="match status" value="1"/>
</dbReference>
<dbReference type="Gene3D" id="2.60.120.200">
    <property type="match status" value="1"/>
</dbReference>
<dbReference type="PROSITE" id="PS50093">
    <property type="entry name" value="PKD"/>
    <property type="match status" value="1"/>
</dbReference>
<dbReference type="InterPro" id="IPR035986">
    <property type="entry name" value="PKD_dom_sf"/>
</dbReference>
<name>A0A1G5Y502_9BACT</name>
<gene>
    <name evidence="3" type="ORF">SAMN03080617_02247</name>
</gene>
<dbReference type="RefSeq" id="WP_092730033.1">
    <property type="nucleotide sequence ID" value="NZ_FMXE01000014.1"/>
</dbReference>
<feature type="domain" description="PKD" evidence="2">
    <location>
        <begin position="2240"/>
        <end position="2302"/>
    </location>
</feature>
<organism evidence="3 4">
    <name type="scientific">Algoriphagus alkaliphilus</name>
    <dbReference type="NCBI Taxonomy" id="279824"/>
    <lineage>
        <taxon>Bacteria</taxon>
        <taxon>Pseudomonadati</taxon>
        <taxon>Bacteroidota</taxon>
        <taxon>Cytophagia</taxon>
        <taxon>Cytophagales</taxon>
        <taxon>Cyclobacteriaceae</taxon>
        <taxon>Algoriphagus</taxon>
    </lineage>
</organism>
<dbReference type="InterPro" id="IPR013320">
    <property type="entry name" value="ConA-like_dom_sf"/>
</dbReference>
<evidence type="ECO:0000313" key="3">
    <source>
        <dbReference type="EMBL" id="SDA77668.1"/>
    </source>
</evidence>
<dbReference type="Proteomes" id="UP000198756">
    <property type="component" value="Unassembled WGS sequence"/>
</dbReference>
<dbReference type="Pfam" id="PF18911">
    <property type="entry name" value="PKD_4"/>
    <property type="match status" value="1"/>
</dbReference>
<evidence type="ECO:0000313" key="4">
    <source>
        <dbReference type="Proteomes" id="UP000198756"/>
    </source>
</evidence>
<dbReference type="Pfam" id="PF13585">
    <property type="entry name" value="CHU_C"/>
    <property type="match status" value="1"/>
</dbReference>
<feature type="signal peptide" evidence="1">
    <location>
        <begin position="1"/>
        <end position="25"/>
    </location>
</feature>
<dbReference type="Gene3D" id="2.60.40.10">
    <property type="entry name" value="Immunoglobulins"/>
    <property type="match status" value="2"/>
</dbReference>
<evidence type="ECO:0000256" key="1">
    <source>
        <dbReference type="SAM" id="SignalP"/>
    </source>
</evidence>
<sequence>MQVKVYKKIAVLAALLFSAWGASFALNSVLTGIFPISTFFTENTSSLSLKSVDSKVQTADTLVQRENARILNPSDIVIPIREGFPFCETFVGFDPRPNAIWNGTLMGGAPNPNVLLTGNSLQLTSNNENENGYVFVDIPFSSAFGLKVSFEFSSWGGTGADGFSFFMFDGSITSGEFEIGGTGGALGYTPVRFGVETNLISQGLKGAYLGIGFDELGNFGNSRDGRNGGMENPIDGPNTPMRPLFKHSVVVRGPSDGDLSVPLKNRDRENAWKSGIAFVGPRWDSYKFIDGRIFDPASTGIYQISGSPDLYADATPYLHPDRFELDTDSFSGSCPDEGFRKVFIDLNPIDINDRSQGYTIEVQILVNDSGLGGIRLINVFNGPINYPFPAPELLKVGFAAATGIQTNFHEIRNVTVQVSNEDQLEKPIVEPLKEEVCEGEINTFELDVELRNDAANAFIRCLQLYYDIQEALDVVTASGTSIPFPTSPLSTPTVYCPTGNCIDLLCRPERTARPAYDDVTGELAGQFEVLLVEESGIELPKVRFVPQPGYSGVTTMYYTATDNFGQVSDPKPITIIINPQPNPIITTLDPLVWEQQEVGNVRVLLESSETNPAYSYQWIRNGVEIPGATNTTYLATQAGDYAVEVTTTLSCIGIAQESVIINIVPNLNPDFQDTPLPETCAELGIIRVRLNNLAVTGVASNGTAGNEKWRILSSAGAIVVDWTFLTPGQSEIIQGGLIAGDYIFQLGDEFRSGQNGSDGLPLFRHVIPFTILPIQSPLQISGISVSPELCFGEGGKVEFSASGGEGTTSYTFTLVNTANGQIISPSSINAGTAVFEGVPQGNYNAIVTSATRCTIQQPVTLTGPSSPITLALIASDGISCGINDSGFITWEASGGTPPYTFENLTRDGAVVSNPILTQTPNASFAFTKLTVGRYVLTVSDANGCEFSSLPVDLTELPNPVFEVDDLIICEGETAIVQPQIIELSNSQPVFTWTNHLGNVLTGNTTIAGITYTFQDDGNPQTPLELQISGLAPGTYEFILSISGTNICTQPDQRVEIVVSPDPVIEKVEIANLTCYQSGDGALEVIMATGLDPADYTYELLGYTGAQDSNIFENLQAGTYQIRIVDKVSNCDTVVANLEITEPQILEIIDLDQNNPNCDLDNGSFSFTVQGGTSGYTLMINNTPIADFDLTKTGENYLIENLAPDSYVVQVTDASGCVFNSQPLILVNDPLDPVTIDPMDIQICVGNTATIIPQIATAGSFQIRWFKDASATQEIISGQTDADGVSYQITAGTGTLSITGLQVNPAYQYFMEVSGPQLCTIIELAEVEVLSGITASIDVSPITCFGDTNGSLTINPTGGNGFFELSINGSPFTQSLSYLNLAPGDYIIEIRNDISCTYTTTVTVESPTEPIAINQPTIERSSCNLNNGNIRDLVISGGWGGYQVEWRKGSVNGPLVAGTITQALDLAPDTYYLKVTDLQGCEAIFDFFIEESSDPVYQLVPPINTCTVDPVRIRPVHLAPDPSLPPAAATEVRWYTGPGQTGLIQNGPDPARPGVKYTIDDTDWLNPELVIEGLPAGDYSYYFYVVCTGAELKVEISVFETPTVQVVTDPIVCFGDSNGKIRISNELPVYTFSLNSGAPTTKAAIEALNLPFGNYTLIVNTPAGTCAQTLAFEIEGPQGPLAATPLTKIDPGCGAPNGKLELTITGGWVPYTIEVFKDGLSQGSQNTTLSKITLDGYRPGTYYIVVRDKEGCSVTTNSVTMVDGPTQILVDKVEICFGETAVLSPELDPLAPGAVFQWFFDAAKTLPINSSPVPGPNGVIYQINPANGQLTISGLSAAASDYNYYVTASGAGVCPGFTGIGAVKVHEIPTATLQIANEVCFGDGGTIQVNASGGSGIYSYSLNGSAFVNFNSFKVPTGIHTLEVRTVEGCSVTLDNIVVTGPSAALVVENLALDNPSCDTDNGEVRFEIKGGYEPYSIAVIQNGNLIRTLTLNSQGLLTISNLREGVYNFEITDDQGCVYKVPGSLDLNEIPSTISAADDVICEGETGLLTPTLPSNIANPVYTWSFDAAGNNQISNGTVSNVTYSISPNGQLNIEGLPAANSPYTYYIMATGPGICGISPKPVQVTVHAIPNLRVSNPSIVCDPFGTVDLTDYIEGFNPEVYDYNVVSPSGVSMRLDEIDEVNFSGDYRVSSSLKGTGCWNPNQRIRVVIADKEIVANFEYKFDLGDGILVPNTIVQIQEDVFFEDLSVGNVLIWNWDFGDGNSSREQNPTHQFQEKGKYIVTLTAIDTIGCISIYQTVITVNADYTIMVPNAFTPDGLKNQYFKPYHRGVSSMEFYIFNTWGELIYKAESLEDRGWDGFHNGNPAINGNYVYRGVFMTRGGDRIEKSGVFILIR</sequence>
<dbReference type="STRING" id="279824.SAMN03080617_02247"/>
<reference evidence="4" key="1">
    <citation type="submission" date="2016-10" db="EMBL/GenBank/DDBJ databases">
        <authorList>
            <person name="Varghese N."/>
            <person name="Submissions S."/>
        </authorList>
    </citation>
    <scope>NUCLEOTIDE SEQUENCE [LARGE SCALE GENOMIC DNA]</scope>
    <source>
        <strain evidence="4">DSM 22703</strain>
    </source>
</reference>
<dbReference type="InterPro" id="IPR000601">
    <property type="entry name" value="PKD_dom"/>
</dbReference>
<evidence type="ECO:0000259" key="2">
    <source>
        <dbReference type="PROSITE" id="PS50093"/>
    </source>
</evidence>
<dbReference type="GO" id="GO:0004553">
    <property type="term" value="F:hydrolase activity, hydrolyzing O-glycosyl compounds"/>
    <property type="evidence" value="ECO:0007669"/>
    <property type="project" value="UniProtKB-ARBA"/>
</dbReference>
<dbReference type="Pfam" id="PF13573">
    <property type="entry name" value="SprB"/>
    <property type="match status" value="2"/>
</dbReference>
<keyword evidence="1" id="KW-0732">Signal</keyword>
<dbReference type="SUPFAM" id="SSF49299">
    <property type="entry name" value="PKD domain"/>
    <property type="match status" value="1"/>
</dbReference>
<dbReference type="EMBL" id="FMXE01000014">
    <property type="protein sequence ID" value="SDA77668.1"/>
    <property type="molecule type" value="Genomic_DNA"/>
</dbReference>
<keyword evidence="4" id="KW-1185">Reference proteome</keyword>
<dbReference type="InterPro" id="IPR013783">
    <property type="entry name" value="Ig-like_fold"/>
</dbReference>
<protein>
    <submittedName>
        <fullName evidence="3">SprB repeat-containing protein</fullName>
    </submittedName>
</protein>
<accession>A0A1G5Y502</accession>
<dbReference type="InterPro" id="IPR025667">
    <property type="entry name" value="SprB_repeat"/>
</dbReference>
<dbReference type="GO" id="GO:0005975">
    <property type="term" value="P:carbohydrate metabolic process"/>
    <property type="evidence" value="ECO:0007669"/>
    <property type="project" value="UniProtKB-ARBA"/>
</dbReference>
<feature type="chain" id="PRO_5011735065" evidence="1">
    <location>
        <begin position="26"/>
        <end position="2395"/>
    </location>
</feature>
<dbReference type="InterPro" id="IPR022409">
    <property type="entry name" value="PKD/Chitinase_dom"/>
</dbReference>
<dbReference type="OrthoDB" id="7794186at2"/>